<sequence length="244" mass="28110">MANFFKIVMTLILFVGSYMFSSLDAHARITHVSINQQQFTLGEYPKFKMNIVSKDANYKKMQFIVQQGNNEEILMTEPINRFLLQLTGVEDVNDPTAVLIIKEYRVNKWRNVKRFPLFSADVKPISLTVNAEPSRVKSEIKVGQNRPIPLQVRKPDEALADIHCSLNSSPGQTLWRIALQYRKEWQMTTYGSVVAIYEANQQAFNAQNINSLKEGVQLFCPSNAVKDKYRDRQVAQSRYKELLD</sequence>
<gene>
    <name evidence="2" type="ORF">FN961_03350</name>
</gene>
<dbReference type="AlphaFoldDB" id="A0A553JUA3"/>
<organism evidence="2 3">
    <name type="scientific">Shewanella hanedai</name>
    <name type="common">Alteromonas hanedai</name>
    <dbReference type="NCBI Taxonomy" id="25"/>
    <lineage>
        <taxon>Bacteria</taxon>
        <taxon>Pseudomonadati</taxon>
        <taxon>Pseudomonadota</taxon>
        <taxon>Gammaproteobacteria</taxon>
        <taxon>Alteromonadales</taxon>
        <taxon>Shewanellaceae</taxon>
        <taxon>Shewanella</taxon>
    </lineage>
</organism>
<dbReference type="RefSeq" id="WP_143563115.1">
    <property type="nucleotide sequence ID" value="NZ_BMPL01000002.1"/>
</dbReference>
<protein>
    <recommendedName>
        <fullName evidence="4">LysM peptidoglycan-binding domain-containing protein</fullName>
    </recommendedName>
</protein>
<reference evidence="3" key="1">
    <citation type="submission" date="2019-07" db="EMBL/GenBank/DDBJ databases">
        <title>Shewanella sp. YLB-08 draft genomic sequence.</title>
        <authorList>
            <person name="Yu L."/>
        </authorList>
    </citation>
    <scope>NUCLEOTIDE SEQUENCE [LARGE SCALE GENOMIC DNA]</scope>
    <source>
        <strain evidence="3">JCM 20706</strain>
    </source>
</reference>
<dbReference type="EMBL" id="VKGK01000002">
    <property type="protein sequence ID" value="TRY16020.1"/>
    <property type="molecule type" value="Genomic_DNA"/>
</dbReference>
<dbReference type="InterPro" id="IPR018392">
    <property type="entry name" value="LysM"/>
</dbReference>
<keyword evidence="1" id="KW-0732">Signal</keyword>
<feature type="signal peptide" evidence="1">
    <location>
        <begin position="1"/>
        <end position="27"/>
    </location>
</feature>
<evidence type="ECO:0008006" key="4">
    <source>
        <dbReference type="Google" id="ProtNLM"/>
    </source>
</evidence>
<dbReference type="InterPro" id="IPR020012">
    <property type="entry name" value="LysM_FimV"/>
</dbReference>
<dbReference type="InterPro" id="IPR036779">
    <property type="entry name" value="LysM_dom_sf"/>
</dbReference>
<dbReference type="NCBIfam" id="TIGR03505">
    <property type="entry name" value="FimV_core"/>
    <property type="match status" value="1"/>
</dbReference>
<evidence type="ECO:0000313" key="2">
    <source>
        <dbReference type="EMBL" id="TRY16020.1"/>
    </source>
</evidence>
<proteinExistence type="predicted"/>
<comment type="caution">
    <text evidence="2">The sequence shown here is derived from an EMBL/GenBank/DDBJ whole genome shotgun (WGS) entry which is preliminary data.</text>
</comment>
<dbReference type="OrthoDB" id="5298707at2"/>
<feature type="chain" id="PRO_5021803736" description="LysM peptidoglycan-binding domain-containing protein" evidence="1">
    <location>
        <begin position="28"/>
        <end position="244"/>
    </location>
</feature>
<dbReference type="Proteomes" id="UP000318126">
    <property type="component" value="Unassembled WGS sequence"/>
</dbReference>
<keyword evidence="3" id="KW-1185">Reference proteome</keyword>
<evidence type="ECO:0000256" key="1">
    <source>
        <dbReference type="SAM" id="SignalP"/>
    </source>
</evidence>
<name>A0A553JUA3_SHEHA</name>
<dbReference type="CDD" id="cd00118">
    <property type="entry name" value="LysM"/>
    <property type="match status" value="1"/>
</dbReference>
<evidence type="ECO:0000313" key="3">
    <source>
        <dbReference type="Proteomes" id="UP000318126"/>
    </source>
</evidence>
<accession>A0A553JUA3</accession>
<dbReference type="Gene3D" id="3.10.350.10">
    <property type="entry name" value="LysM domain"/>
    <property type="match status" value="1"/>
</dbReference>